<reference evidence="4 5" key="1">
    <citation type="journal article" date="2015" name="Fungal Genet. Biol.">
        <title>Evolution of novel wood decay mechanisms in Agaricales revealed by the genome sequences of Fistulina hepatica and Cylindrobasidium torrendii.</title>
        <authorList>
            <person name="Floudas D."/>
            <person name="Held B.W."/>
            <person name="Riley R."/>
            <person name="Nagy L.G."/>
            <person name="Koehler G."/>
            <person name="Ransdell A.S."/>
            <person name="Younus H."/>
            <person name="Chow J."/>
            <person name="Chiniquy J."/>
            <person name="Lipzen A."/>
            <person name="Tritt A."/>
            <person name="Sun H."/>
            <person name="Haridas S."/>
            <person name="LaButti K."/>
            <person name="Ohm R.A."/>
            <person name="Kues U."/>
            <person name="Blanchette R.A."/>
            <person name="Grigoriev I.V."/>
            <person name="Minto R.E."/>
            <person name="Hibbett D.S."/>
        </authorList>
    </citation>
    <scope>NUCLEOTIDE SEQUENCE [LARGE SCALE GENOMIC DNA]</scope>
    <source>
        <strain evidence="4 5">FP15055 ss-10</strain>
    </source>
</reference>
<evidence type="ECO:0000313" key="4">
    <source>
        <dbReference type="EMBL" id="KIY71250.1"/>
    </source>
</evidence>
<evidence type="ECO:0000313" key="5">
    <source>
        <dbReference type="Proteomes" id="UP000054007"/>
    </source>
</evidence>
<dbReference type="PROSITE" id="PS50005">
    <property type="entry name" value="TPR"/>
    <property type="match status" value="1"/>
</dbReference>
<feature type="repeat" description="TPR" evidence="2">
    <location>
        <begin position="68"/>
        <end position="101"/>
    </location>
</feature>
<protein>
    <submittedName>
        <fullName evidence="4">Uncharacterized protein</fullName>
    </submittedName>
</protein>
<evidence type="ECO:0000256" key="3">
    <source>
        <dbReference type="SAM" id="MobiDB-lite"/>
    </source>
</evidence>
<dbReference type="InterPro" id="IPR011990">
    <property type="entry name" value="TPR-like_helical_dom_sf"/>
</dbReference>
<dbReference type="Gene3D" id="1.25.40.10">
    <property type="entry name" value="Tetratricopeptide repeat domain"/>
    <property type="match status" value="1"/>
</dbReference>
<evidence type="ECO:0000256" key="1">
    <source>
        <dbReference type="ARBA" id="ARBA00022803"/>
    </source>
</evidence>
<proteinExistence type="predicted"/>
<name>A0A0D7BM30_9AGAR</name>
<dbReference type="EMBL" id="KN880456">
    <property type="protein sequence ID" value="KIY71250.1"/>
    <property type="molecule type" value="Genomic_DNA"/>
</dbReference>
<dbReference type="PANTHER" id="PTHR46423:SF1">
    <property type="entry name" value="RNA POLYMERASE II-ASSOCIATED PROTEIN 3"/>
    <property type="match status" value="1"/>
</dbReference>
<dbReference type="InterPro" id="IPR019734">
    <property type="entry name" value="TPR_rpt"/>
</dbReference>
<sequence>MNDATGRVGLSPTEQLEDRRKARESKAKSNRDEAEKIKTEGNALFRKGLYPSAVAKYEEALEVGGTNALILNNLAAAFLQMQCYDEAEEYATRALEHDPSLVKARYRRGKARYSLKRFRGATLDFEAVSKANPDEPDFQSTAKQAKEASSRGKSTESDAEYDSADYSAPCVNQTPYTSEVDSDSEEAQTVGDGTPCYAYNHDGCDMESDCLNSHAPDEKSVRDSIARNVCIPYLLGQCEVQKCAYAHDKTYLPPGGWWGNTELIEAVASKKDHPLISHLFSSPFSRYNIPGIPFKHSTLSGCKAPAKPFFLVISLEFEAIVASIHNDLFLSLEKKALVKWAKTVTSALALITSPNVLGVLVVDGGAARSKNKRVARQLVDYTKRGGRVIIGGQFSNNSSETSMSSFFSQWGVSWKMGDYHRTTVEKKDAHPTVKANPILPKEISMKAVNLSGVDASAAMYLPSSESHLESRVFPNLPIQNLQEGPVVLARVGEGHLGYVGDVNGEVLVTPVVLAMLDYDRLTATYVPEPAAPAEGFILLLSLENLSFFDEMHTHLLSALRSKTTVMQATSSKDALRLLASPALQGVLCVDPGVTDRKHKQVADALKAYVSQHGGTVLFAGLFSSFITPPDLKKFFSSVWGLRWEMGPYNRRVFARRDAELLAADQYSMKAASLKGIEDGHAVYRDPYSHEVEAPVVRAKVGNGYVAYVGDVNAEEESTEVVLGLLKL</sequence>
<dbReference type="SMART" id="SM00028">
    <property type="entry name" value="TPR"/>
    <property type="match status" value="3"/>
</dbReference>
<dbReference type="Pfam" id="PF00515">
    <property type="entry name" value="TPR_1"/>
    <property type="match status" value="1"/>
</dbReference>
<dbReference type="SUPFAM" id="SSF48452">
    <property type="entry name" value="TPR-like"/>
    <property type="match status" value="1"/>
</dbReference>
<dbReference type="OrthoDB" id="245563at2759"/>
<feature type="compositionally biased region" description="Basic and acidic residues" evidence="3">
    <location>
        <begin position="16"/>
        <end position="34"/>
    </location>
</feature>
<dbReference type="Gene3D" id="3.30.1370.210">
    <property type="match status" value="1"/>
</dbReference>
<dbReference type="AlphaFoldDB" id="A0A0D7BM30"/>
<feature type="compositionally biased region" description="Polar residues" evidence="3">
    <location>
        <begin position="170"/>
        <end position="179"/>
    </location>
</feature>
<keyword evidence="1 2" id="KW-0802">TPR repeat</keyword>
<dbReference type="InterPro" id="IPR051966">
    <property type="entry name" value="RPAP3"/>
</dbReference>
<accession>A0A0D7BM30</accession>
<gene>
    <name evidence="4" type="ORF">CYLTODRAFT_369569</name>
</gene>
<dbReference type="Proteomes" id="UP000054007">
    <property type="component" value="Unassembled WGS sequence"/>
</dbReference>
<feature type="region of interest" description="Disordered" evidence="3">
    <location>
        <begin position="1"/>
        <end position="34"/>
    </location>
</feature>
<organism evidence="4 5">
    <name type="scientific">Cylindrobasidium torrendii FP15055 ss-10</name>
    <dbReference type="NCBI Taxonomy" id="1314674"/>
    <lineage>
        <taxon>Eukaryota</taxon>
        <taxon>Fungi</taxon>
        <taxon>Dikarya</taxon>
        <taxon>Basidiomycota</taxon>
        <taxon>Agaricomycotina</taxon>
        <taxon>Agaricomycetes</taxon>
        <taxon>Agaricomycetidae</taxon>
        <taxon>Agaricales</taxon>
        <taxon>Marasmiineae</taxon>
        <taxon>Physalacriaceae</taxon>
        <taxon>Cylindrobasidium</taxon>
    </lineage>
</organism>
<keyword evidence="5" id="KW-1185">Reference proteome</keyword>
<dbReference type="STRING" id="1314674.A0A0D7BM30"/>
<evidence type="ECO:0000256" key="2">
    <source>
        <dbReference type="PROSITE-ProRule" id="PRU00339"/>
    </source>
</evidence>
<feature type="region of interest" description="Disordered" evidence="3">
    <location>
        <begin position="130"/>
        <end position="189"/>
    </location>
</feature>
<dbReference type="GO" id="GO:0101031">
    <property type="term" value="C:protein folding chaperone complex"/>
    <property type="evidence" value="ECO:0007669"/>
    <property type="project" value="TreeGrafter"/>
</dbReference>
<dbReference type="PANTHER" id="PTHR46423">
    <property type="entry name" value="RNA POLYMERASE II-ASSOCIATED PROTEIN 3"/>
    <property type="match status" value="1"/>
</dbReference>
<feature type="compositionally biased region" description="Basic and acidic residues" evidence="3">
    <location>
        <begin position="144"/>
        <end position="156"/>
    </location>
</feature>